<dbReference type="EMBL" id="BTSX01000006">
    <property type="protein sequence ID" value="GMT03161.1"/>
    <property type="molecule type" value="Genomic_DNA"/>
</dbReference>
<dbReference type="AlphaFoldDB" id="A0AAV5U8E0"/>
<evidence type="ECO:0000313" key="1">
    <source>
        <dbReference type="EMBL" id="GMT03161.1"/>
    </source>
</evidence>
<sequence>TATTKTTMSFMNARNRLPTPRIFILGAGEKAQKTPEERFDESRLEPGERALEEYLDRREKPLADAYNGYSAEFKAEVTRIVFKIVPKFEKIPIKLWDVEIAIKTIQRDGLSWGVGKWVMDEYKLILDCTLDKDLIEKGDISCKELQRMIQDIDLIGSVDPAHMWNEHLVKRSIDCQSVETQTPRIFEITVEFKRRNTDVDYGFLVDRVMEGRVLIQGFSCARIAMARDIWGAEVLEVIGYYDDTMVTFGEIIAALSCDDVCFPLSALSSPDSP</sequence>
<proteinExistence type="predicted"/>
<dbReference type="Proteomes" id="UP001432027">
    <property type="component" value="Unassembled WGS sequence"/>
</dbReference>
<gene>
    <name evidence="1" type="ORF">PENTCL1PPCAC_25335</name>
</gene>
<organism evidence="1 2">
    <name type="scientific">Pristionchus entomophagus</name>
    <dbReference type="NCBI Taxonomy" id="358040"/>
    <lineage>
        <taxon>Eukaryota</taxon>
        <taxon>Metazoa</taxon>
        <taxon>Ecdysozoa</taxon>
        <taxon>Nematoda</taxon>
        <taxon>Chromadorea</taxon>
        <taxon>Rhabditida</taxon>
        <taxon>Rhabditina</taxon>
        <taxon>Diplogasteromorpha</taxon>
        <taxon>Diplogasteroidea</taxon>
        <taxon>Neodiplogasteridae</taxon>
        <taxon>Pristionchus</taxon>
    </lineage>
</organism>
<keyword evidence="2" id="KW-1185">Reference proteome</keyword>
<comment type="caution">
    <text evidence="1">The sequence shown here is derived from an EMBL/GenBank/DDBJ whole genome shotgun (WGS) entry which is preliminary data.</text>
</comment>
<feature type="non-terminal residue" evidence="1">
    <location>
        <position position="1"/>
    </location>
</feature>
<name>A0AAV5U8E0_9BILA</name>
<reference evidence="1" key="1">
    <citation type="submission" date="2023-10" db="EMBL/GenBank/DDBJ databases">
        <title>Genome assembly of Pristionchus species.</title>
        <authorList>
            <person name="Yoshida K."/>
            <person name="Sommer R.J."/>
        </authorList>
    </citation>
    <scope>NUCLEOTIDE SEQUENCE</scope>
    <source>
        <strain evidence="1">RS0144</strain>
    </source>
</reference>
<evidence type="ECO:0000313" key="2">
    <source>
        <dbReference type="Proteomes" id="UP001432027"/>
    </source>
</evidence>
<protein>
    <submittedName>
        <fullName evidence="1">Uncharacterized protein</fullName>
    </submittedName>
</protein>
<accession>A0AAV5U8E0</accession>